<sequence length="900" mass="102363">MKPDLHREVMERLEAYGFKERAGWLRQGRCPACNEKELYTNAEHPWVLRCGRLNNCGYEGHVKDLYPEIFDHWSTRYAEEAKTNPNAAADAYLMHARGFDISQLRGCYTQETYHDRDKGINSATVRFPVARTYWERLIDQPSRFGKQKARFQYGGSYMGEWWTPPGFNIAKVAELWLVEGIFDAIALWSVGIHAAALLSCNNYPSVALRAVADARPNNLPHLVWAFDGDQAGRRFIRKFVERAQDDGWTCKAAIIPQDGPIKRDWNDLYQLDRNTEDPAKRRLSVEGRKLYLHHGAVLLAKSATEKALLLYEHDNSRTEFDFEFGKRLYWFRMDIDAYQKAMDRIGNEAKEQHASEELRALALREAGGIRPISNCYPTPLYFQENKLTDESWYYFRVEFPHDGPPVKNTFTSSQVSTASEFKKRLLAIAPGAMFSGQGHHLDKMMERRLYNIKRVETVDFTGYSRDHGCFVLGKLAVKDGSVFHVNAEDYFDIGKLSVKSLSQSVDLKINEDINDYKTDWFARLWTAFGPRGTVALAYWLGSLFSEQIRACLNFYPFLEIVGEAGSGKSTLIDFLWKLLGRENYEGFDPSKATVAARARNFAQVSGLPIVLIESDRERLSEDKTHVKSFDWDELKTAFNGRSIRSRGVANGGNETYEPPFRASIVIAQNNEVNASEAILSRIVHVRIDRSEQSPASYEAAQALAAASVEDVSHFILAAVKREADVMSVVKARMPVYRQAILERREVRMIRIGECHGLLMSLLDALKSLVPMSDEQHATSVQYVASMATARQLVINADHPLVQEFWDAYAYLNGDDEMAPQLNHSCDDDVIAVNLNQFIEVASAHRQQVPALRDLKKVLRTSRQYKFLGVKTVKSRIRQNNSQAGSSKASTVHCWVFKKGT</sequence>
<gene>
    <name evidence="1" type="ORF">SAMEA3906487_02276</name>
</gene>
<dbReference type="GeneID" id="56590452"/>
<evidence type="ECO:0000313" key="2">
    <source>
        <dbReference type="Proteomes" id="UP000076825"/>
    </source>
</evidence>
<dbReference type="PATRIC" id="fig|123899.6.peg.2264"/>
<dbReference type="KEGG" id="btrm:SAMEA390648702276"/>
<accession>A0A157SL18</accession>
<reference evidence="1 2" key="1">
    <citation type="submission" date="2016-04" db="EMBL/GenBank/DDBJ databases">
        <authorList>
            <consortium name="Pathogen Informatics"/>
        </authorList>
    </citation>
    <scope>NUCLEOTIDE SEQUENCE [LARGE SCALE GENOMIC DNA]</scope>
    <source>
        <strain evidence="1 2">H044680328</strain>
    </source>
</reference>
<name>A0A157SL18_9BORD</name>
<dbReference type="CDD" id="cd01029">
    <property type="entry name" value="TOPRIM_primases"/>
    <property type="match status" value="1"/>
</dbReference>
<dbReference type="SUPFAM" id="SSF56731">
    <property type="entry name" value="DNA primase core"/>
    <property type="match status" value="1"/>
</dbReference>
<dbReference type="Proteomes" id="UP000076825">
    <property type="component" value="Chromosome 1"/>
</dbReference>
<protein>
    <submittedName>
        <fullName evidence="1">DNA primase (Bacterial type)</fullName>
    </submittedName>
</protein>
<keyword evidence="2" id="KW-1185">Reference proteome</keyword>
<dbReference type="SUPFAM" id="SSF52540">
    <property type="entry name" value="P-loop containing nucleoside triphosphate hydrolases"/>
    <property type="match status" value="1"/>
</dbReference>
<evidence type="ECO:0000313" key="1">
    <source>
        <dbReference type="EMBL" id="SAI70586.1"/>
    </source>
</evidence>
<dbReference type="Gene3D" id="3.40.1360.10">
    <property type="match status" value="1"/>
</dbReference>
<dbReference type="InterPro" id="IPR034154">
    <property type="entry name" value="TOPRIM_DnaG/twinkle"/>
</dbReference>
<dbReference type="EMBL" id="LT546645">
    <property type="protein sequence ID" value="SAI70586.1"/>
    <property type="molecule type" value="Genomic_DNA"/>
</dbReference>
<dbReference type="STRING" id="123899.SAMEA3906487_02276"/>
<dbReference type="Pfam" id="PF13155">
    <property type="entry name" value="Toprim_2"/>
    <property type="match status" value="1"/>
</dbReference>
<dbReference type="AlphaFoldDB" id="A0A157SL18"/>
<proteinExistence type="predicted"/>
<dbReference type="RefSeq" id="WP_063491944.1">
    <property type="nucleotide sequence ID" value="NZ_CP016340.1"/>
</dbReference>
<dbReference type="InterPro" id="IPR027417">
    <property type="entry name" value="P-loop_NTPase"/>
</dbReference>
<organism evidence="1 2">
    <name type="scientific">Bordetella trematum</name>
    <dbReference type="NCBI Taxonomy" id="123899"/>
    <lineage>
        <taxon>Bacteria</taxon>
        <taxon>Pseudomonadati</taxon>
        <taxon>Pseudomonadota</taxon>
        <taxon>Betaproteobacteria</taxon>
        <taxon>Burkholderiales</taxon>
        <taxon>Alcaligenaceae</taxon>
        <taxon>Bordetella</taxon>
    </lineage>
</organism>